<evidence type="ECO:0000313" key="2">
    <source>
        <dbReference type="EMBL" id="CCO16862.1"/>
    </source>
</evidence>
<dbReference type="KEGG" id="bpg:Bathy05g04500"/>
<reference evidence="2 3" key="1">
    <citation type="submission" date="2011-10" db="EMBL/GenBank/DDBJ databases">
        <authorList>
            <person name="Genoscope - CEA"/>
        </authorList>
    </citation>
    <scope>NUCLEOTIDE SEQUENCE [LARGE SCALE GENOMIC DNA]</scope>
    <source>
        <strain evidence="2 3">RCC 1105</strain>
    </source>
</reference>
<accession>K8EFF7</accession>
<gene>
    <name evidence="2" type="ORF">Bathy05g04500</name>
</gene>
<feature type="compositionally biased region" description="Basic residues" evidence="1">
    <location>
        <begin position="50"/>
        <end position="63"/>
    </location>
</feature>
<dbReference type="EMBL" id="FO082274">
    <property type="protein sequence ID" value="CCO16862.1"/>
    <property type="molecule type" value="Genomic_DNA"/>
</dbReference>
<evidence type="ECO:0000256" key="1">
    <source>
        <dbReference type="SAM" id="MobiDB-lite"/>
    </source>
</evidence>
<dbReference type="RefSeq" id="XP_007513304.1">
    <property type="nucleotide sequence ID" value="XM_007513242.1"/>
</dbReference>
<dbReference type="GeneID" id="19015953"/>
<keyword evidence="3" id="KW-1185">Reference proteome</keyword>
<dbReference type="AlphaFoldDB" id="K8EFF7"/>
<dbReference type="Proteomes" id="UP000198341">
    <property type="component" value="Chromosome 5"/>
</dbReference>
<evidence type="ECO:0000313" key="3">
    <source>
        <dbReference type="Proteomes" id="UP000198341"/>
    </source>
</evidence>
<feature type="compositionally biased region" description="Acidic residues" evidence="1">
    <location>
        <begin position="35"/>
        <end position="44"/>
    </location>
</feature>
<name>K8EFF7_9CHLO</name>
<feature type="compositionally biased region" description="Basic and acidic residues" evidence="1">
    <location>
        <begin position="102"/>
        <end position="111"/>
    </location>
</feature>
<feature type="region of interest" description="Disordered" evidence="1">
    <location>
        <begin position="18"/>
        <end position="111"/>
    </location>
</feature>
<proteinExistence type="predicted"/>
<sequence>MRTTEQLKDSGGLAAIARMLKAQHKQQTTTAANEKDEECNDDDEKEKRGEKRRRKEKKKHKKEKEKETKKEFKRKKTSSKSDDSDVNDDDAEDEKRRRKKSKSEEEKEVSLESLLRRVDPVVMLDKNDDENDKMLKRIRAKLKCALEANVLHFSKRASGITKNASVTAERAHAWRQAVRGYGDEENDERGPGNVDSVLNVFKAMSDVLMAIVSVDSKCSDDDSDDESEIVKKYSPFASQLRALSTKAF</sequence>
<protein>
    <submittedName>
        <fullName evidence="2">Uncharacterized protein</fullName>
    </submittedName>
</protein>
<organism evidence="2 3">
    <name type="scientific">Bathycoccus prasinos</name>
    <dbReference type="NCBI Taxonomy" id="41875"/>
    <lineage>
        <taxon>Eukaryota</taxon>
        <taxon>Viridiplantae</taxon>
        <taxon>Chlorophyta</taxon>
        <taxon>Mamiellophyceae</taxon>
        <taxon>Mamiellales</taxon>
        <taxon>Bathycoccaceae</taxon>
        <taxon>Bathycoccus</taxon>
    </lineage>
</organism>